<dbReference type="InterPro" id="IPR050496">
    <property type="entry name" value="SNF2_RAD54_helicase_repair"/>
</dbReference>
<dbReference type="SMART" id="SM00487">
    <property type="entry name" value="DEXDc"/>
    <property type="match status" value="1"/>
</dbReference>
<evidence type="ECO:0000259" key="5">
    <source>
        <dbReference type="PROSITE" id="PS51194"/>
    </source>
</evidence>
<dbReference type="RefSeq" id="WP_106707050.1">
    <property type="nucleotide sequence ID" value="NZ_PXXU01000026.1"/>
</dbReference>
<evidence type="ECO:0000313" key="7">
    <source>
        <dbReference type="Proteomes" id="UP000241912"/>
    </source>
</evidence>
<dbReference type="Pfam" id="PF00271">
    <property type="entry name" value="Helicase_C"/>
    <property type="match status" value="1"/>
</dbReference>
<evidence type="ECO:0000259" key="3">
    <source>
        <dbReference type="PROSITE" id="PS50966"/>
    </source>
</evidence>
<dbReference type="PANTHER" id="PTHR45629">
    <property type="entry name" value="SNF2/RAD54 FAMILY MEMBER"/>
    <property type="match status" value="1"/>
</dbReference>
<dbReference type="CDD" id="cd18793">
    <property type="entry name" value="SF2_C_SNF"/>
    <property type="match status" value="1"/>
</dbReference>
<dbReference type="InterPro" id="IPR022138">
    <property type="entry name" value="DUF3670"/>
</dbReference>
<comment type="caution">
    <text evidence="6">The sequence shown here is derived from an EMBL/GenBank/DDBJ whole genome shotgun (WGS) entry which is preliminary data.</text>
</comment>
<dbReference type="CDD" id="cd18012">
    <property type="entry name" value="DEXQc_arch_SWI2_SNF2"/>
    <property type="match status" value="1"/>
</dbReference>
<evidence type="ECO:0000256" key="1">
    <source>
        <dbReference type="ARBA" id="ARBA00022801"/>
    </source>
</evidence>
<dbReference type="InterPro" id="IPR001650">
    <property type="entry name" value="Helicase_C-like"/>
</dbReference>
<dbReference type="InterPro" id="IPR007527">
    <property type="entry name" value="Znf_SWIM"/>
</dbReference>
<accession>A0A2P7NUM6</accession>
<keyword evidence="1" id="KW-0378">Hydrolase</keyword>
<sequence>MSAHKGYGQTWWGAQWLNSLSQIDYDNRLPRGRSYANKGSVTKIEIQQGNIYAKVKGSRPQPYTVKIEVPAMSQQQAKVLLDALALDPVVISKMLNRELDPAVLERARVLKIDIFPARWSDLSMGCSCPDWAVPCKHLAAVIYLISREIDGNPFMVFSLKGVDLIQELKARHISIESEAKAALPIASDLLNLSQQDAVTVQDATDAVNYSVLDYSTLPDLAVSLVSVLPANPAFFQQGDFRVIYEKVMKRVIKQARLALNTVMETDQAKSVINAADKPHISLNTSYQPTLAGLTVSLRWSDWVSDLQQIAEADLPDLQPEVAAMLHARMTSLHLLAKGAVLPQVFNADKLGVGLRWLPAMLDETVSVLIGQLAARLPSGLLAFHGDKQVVNLSGEAQSVALCSLFLSEFIRRWSDASAEKPYGNKLIDLFFGHGHARFEGPGEGEVGSGMQLWLARFHIGYQAHVPVLRLEEENIGFSLSLGVASRNDLLQEPATFVSLLTDPAWQENRYSVLRTVALLAEFFPDFNGYINTGATTPIALSAEALPAFLFDVLPIIRLMGIRALLPKALDRVLRPCLSMKLSGKDTSSSGYLNANDIFGFDWTVAIGHNQLTQTEFEELVKTAHGIVRFRGEYVYLDPAEIERLRLQLEKPPRTTQAELLRSALTEEYLGSPIMLDAQARDIIRQLTEISSVPLPGALNAILRPYQERGYAWLYRNIRIGFGSVIADDMGLGKTLQVIVTLLKLKEEGKLEEAKALVIVPTSLLTNWTKEIARFAPTLTVEIFHGTERALEKERTDILLTTYGLVRSDLAKLKKLSWCIVVVDEAQNIKNPATEQTKAVKAIPAVSFVALTGTPVENRLSEYWSIMDFANRGFLGNLTSFTKEFAVPIQSHHDQHVANRFKRITSPFLLRRLKSDKSIISDLPDKIEQNQYCELTKKQAALYESVVREALRVISGESDTFKRQGLVLQMIMALKQICNHPAQYLKKGDAGANLSGKAELFLDLLEPLLTAHEKVLVFTQFREAGELLSAWIKTRFGREPQFLHGGVARKTRDSMVERFQNDRTERIFLLSLKAGGTGLNLTAAANVIHFDLWWNPAVESQATDRAYRIGQKHNVQVHRLITRATFEERINEMIQSKRNLADMTVGSGEKWIGNLSNSELKDVFSFG</sequence>
<feature type="domain" description="Helicase C-terminal" evidence="5">
    <location>
        <begin position="1003"/>
        <end position="1155"/>
    </location>
</feature>
<evidence type="ECO:0000256" key="2">
    <source>
        <dbReference type="PROSITE-ProRule" id="PRU00325"/>
    </source>
</evidence>
<gene>
    <name evidence="6" type="ORF">C7H79_09520</name>
</gene>
<dbReference type="Proteomes" id="UP000241912">
    <property type="component" value="Unassembled WGS sequence"/>
</dbReference>
<name>A0A2P7NUM6_9PROT</name>
<keyword evidence="6" id="KW-0067">ATP-binding</keyword>
<dbReference type="EMBL" id="PXXU01000026">
    <property type="protein sequence ID" value="PSJ17135.1"/>
    <property type="molecule type" value="Genomic_DNA"/>
</dbReference>
<keyword evidence="6" id="KW-0547">Nucleotide-binding</keyword>
<dbReference type="InterPro" id="IPR027417">
    <property type="entry name" value="P-loop_NTPase"/>
</dbReference>
<dbReference type="Gene3D" id="3.40.50.10810">
    <property type="entry name" value="Tandem AAA-ATPase domain"/>
    <property type="match status" value="1"/>
</dbReference>
<dbReference type="FunFam" id="3.40.50.300:FF:000533">
    <property type="entry name" value="Helicase, Snf2 family"/>
    <property type="match status" value="1"/>
</dbReference>
<dbReference type="SUPFAM" id="SSF52540">
    <property type="entry name" value="P-loop containing nucleoside triphosphate hydrolases"/>
    <property type="match status" value="2"/>
</dbReference>
<dbReference type="GO" id="GO:0015616">
    <property type="term" value="F:DNA translocase activity"/>
    <property type="evidence" value="ECO:0007669"/>
    <property type="project" value="TreeGrafter"/>
</dbReference>
<organism evidence="6 7">
    <name type="scientific">Nitrosomonas supralitoralis</name>
    <dbReference type="NCBI Taxonomy" id="2116706"/>
    <lineage>
        <taxon>Bacteria</taxon>
        <taxon>Pseudomonadati</taxon>
        <taxon>Pseudomonadota</taxon>
        <taxon>Betaproteobacteria</taxon>
        <taxon>Nitrosomonadales</taxon>
        <taxon>Nitrosomonadaceae</taxon>
        <taxon>Nitrosomonas</taxon>
    </lineage>
</organism>
<dbReference type="GO" id="GO:0016787">
    <property type="term" value="F:hydrolase activity"/>
    <property type="evidence" value="ECO:0007669"/>
    <property type="project" value="UniProtKB-KW"/>
</dbReference>
<dbReference type="PROSITE" id="PS51194">
    <property type="entry name" value="HELICASE_CTER"/>
    <property type="match status" value="1"/>
</dbReference>
<dbReference type="PANTHER" id="PTHR45629:SF7">
    <property type="entry name" value="DNA EXCISION REPAIR PROTEIN ERCC-6-RELATED"/>
    <property type="match status" value="1"/>
</dbReference>
<dbReference type="SMART" id="SM00490">
    <property type="entry name" value="HELICc"/>
    <property type="match status" value="1"/>
</dbReference>
<dbReference type="PROSITE" id="PS51192">
    <property type="entry name" value="HELICASE_ATP_BIND_1"/>
    <property type="match status" value="1"/>
</dbReference>
<dbReference type="InterPro" id="IPR014001">
    <property type="entry name" value="Helicase_ATP-bd"/>
</dbReference>
<dbReference type="GO" id="GO:0004386">
    <property type="term" value="F:helicase activity"/>
    <property type="evidence" value="ECO:0007669"/>
    <property type="project" value="UniProtKB-KW"/>
</dbReference>
<dbReference type="Gene3D" id="3.40.50.300">
    <property type="entry name" value="P-loop containing nucleotide triphosphate hydrolases"/>
    <property type="match status" value="1"/>
</dbReference>
<dbReference type="GO" id="GO:0005524">
    <property type="term" value="F:ATP binding"/>
    <property type="evidence" value="ECO:0007669"/>
    <property type="project" value="InterPro"/>
</dbReference>
<dbReference type="AlphaFoldDB" id="A0A2P7NUM6"/>
<evidence type="ECO:0000313" key="6">
    <source>
        <dbReference type="EMBL" id="PSJ17135.1"/>
    </source>
</evidence>
<dbReference type="GO" id="GO:0008270">
    <property type="term" value="F:zinc ion binding"/>
    <property type="evidence" value="ECO:0007669"/>
    <property type="project" value="UniProtKB-KW"/>
</dbReference>
<dbReference type="InterPro" id="IPR049730">
    <property type="entry name" value="SNF2/RAD54-like_C"/>
</dbReference>
<feature type="domain" description="Helicase ATP-binding" evidence="4">
    <location>
        <begin position="714"/>
        <end position="872"/>
    </location>
</feature>
<dbReference type="OrthoDB" id="9760715at2"/>
<dbReference type="Pfam" id="PF12419">
    <property type="entry name" value="DUF3670"/>
    <property type="match status" value="1"/>
</dbReference>
<protein>
    <submittedName>
        <fullName evidence="6">Helicase SNF2</fullName>
    </submittedName>
</protein>
<evidence type="ECO:0000259" key="4">
    <source>
        <dbReference type="PROSITE" id="PS51192"/>
    </source>
</evidence>
<keyword evidence="6" id="KW-0347">Helicase</keyword>
<feature type="domain" description="SWIM-type" evidence="3">
    <location>
        <begin position="110"/>
        <end position="146"/>
    </location>
</feature>
<dbReference type="InterPro" id="IPR000330">
    <property type="entry name" value="SNF2_N"/>
</dbReference>
<dbReference type="PROSITE" id="PS50966">
    <property type="entry name" value="ZF_SWIM"/>
    <property type="match status" value="1"/>
</dbReference>
<keyword evidence="2" id="KW-0862">Zinc</keyword>
<keyword evidence="2" id="KW-0479">Metal-binding</keyword>
<dbReference type="InterPro" id="IPR038718">
    <property type="entry name" value="SNF2-like_sf"/>
</dbReference>
<reference evidence="6 7" key="1">
    <citation type="submission" date="2018-03" db="EMBL/GenBank/DDBJ databases">
        <title>Draft genome of Nitrosomonas supralitoralis APG5.</title>
        <authorList>
            <person name="Urakawa H."/>
            <person name="Lopez J.V."/>
        </authorList>
    </citation>
    <scope>NUCLEOTIDE SEQUENCE [LARGE SCALE GENOMIC DNA]</scope>
    <source>
        <strain evidence="6 7">APG5</strain>
    </source>
</reference>
<dbReference type="Pfam" id="PF00176">
    <property type="entry name" value="SNF2-rel_dom"/>
    <property type="match status" value="1"/>
</dbReference>
<keyword evidence="7" id="KW-1185">Reference proteome</keyword>
<proteinExistence type="predicted"/>
<keyword evidence="2" id="KW-0863">Zinc-finger</keyword>